<accession>A0A2G8JKM3</accession>
<dbReference type="Proteomes" id="UP000230750">
    <property type="component" value="Unassembled WGS sequence"/>
</dbReference>
<reference evidence="1 2" key="1">
    <citation type="journal article" date="2017" name="PLoS Biol.">
        <title>The sea cucumber genome provides insights into morphological evolution and visceral regeneration.</title>
        <authorList>
            <person name="Zhang X."/>
            <person name="Sun L."/>
            <person name="Yuan J."/>
            <person name="Sun Y."/>
            <person name="Gao Y."/>
            <person name="Zhang L."/>
            <person name="Li S."/>
            <person name="Dai H."/>
            <person name="Hamel J.F."/>
            <person name="Liu C."/>
            <person name="Yu Y."/>
            <person name="Liu S."/>
            <person name="Lin W."/>
            <person name="Guo K."/>
            <person name="Jin S."/>
            <person name="Xu P."/>
            <person name="Storey K.B."/>
            <person name="Huan P."/>
            <person name="Zhang T."/>
            <person name="Zhou Y."/>
            <person name="Zhang J."/>
            <person name="Lin C."/>
            <person name="Li X."/>
            <person name="Xing L."/>
            <person name="Huo D."/>
            <person name="Sun M."/>
            <person name="Wang L."/>
            <person name="Mercier A."/>
            <person name="Li F."/>
            <person name="Yang H."/>
            <person name="Xiang J."/>
        </authorList>
    </citation>
    <scope>NUCLEOTIDE SEQUENCE [LARGE SCALE GENOMIC DNA]</scope>
    <source>
        <strain evidence="1">Shaxun</strain>
        <tissue evidence="1">Muscle</tissue>
    </source>
</reference>
<feature type="non-terminal residue" evidence="1">
    <location>
        <position position="69"/>
    </location>
</feature>
<comment type="caution">
    <text evidence="1">The sequence shown here is derived from an EMBL/GenBank/DDBJ whole genome shotgun (WGS) entry which is preliminary data.</text>
</comment>
<keyword evidence="2" id="KW-1185">Reference proteome</keyword>
<feature type="non-terminal residue" evidence="1">
    <location>
        <position position="1"/>
    </location>
</feature>
<dbReference type="AlphaFoldDB" id="A0A2G8JKM3"/>
<evidence type="ECO:0000313" key="2">
    <source>
        <dbReference type="Proteomes" id="UP000230750"/>
    </source>
</evidence>
<proteinExistence type="predicted"/>
<organism evidence="1 2">
    <name type="scientific">Stichopus japonicus</name>
    <name type="common">Sea cucumber</name>
    <dbReference type="NCBI Taxonomy" id="307972"/>
    <lineage>
        <taxon>Eukaryota</taxon>
        <taxon>Metazoa</taxon>
        <taxon>Echinodermata</taxon>
        <taxon>Eleutherozoa</taxon>
        <taxon>Echinozoa</taxon>
        <taxon>Holothuroidea</taxon>
        <taxon>Aspidochirotacea</taxon>
        <taxon>Aspidochirotida</taxon>
        <taxon>Stichopodidae</taxon>
        <taxon>Apostichopus</taxon>
    </lineage>
</organism>
<name>A0A2G8JKM3_STIJA</name>
<evidence type="ECO:0000313" key="1">
    <source>
        <dbReference type="EMBL" id="PIK36259.1"/>
    </source>
</evidence>
<dbReference type="EMBL" id="MRZV01001706">
    <property type="protein sequence ID" value="PIK36259.1"/>
    <property type="molecule type" value="Genomic_DNA"/>
</dbReference>
<protein>
    <submittedName>
        <fullName evidence="1">Uncharacterized protein</fullName>
    </submittedName>
</protein>
<sequence length="69" mass="7720">NLPQSYNLGGIIKMYGKGVTEISKAKKEEEKKILALSNKPKNKPNEKIMAKLKEEMRKAYGANIAAEQN</sequence>
<gene>
    <name evidence="1" type="ORF">BSL78_26905</name>
</gene>